<dbReference type="Proteomes" id="UP000324767">
    <property type="component" value="Unassembled WGS sequence"/>
</dbReference>
<dbReference type="OrthoDB" id="422086at2759"/>
<feature type="compositionally biased region" description="Polar residues" evidence="1">
    <location>
        <begin position="324"/>
        <end position="345"/>
    </location>
</feature>
<accession>A0A5M8PYF4</accession>
<feature type="region of interest" description="Disordered" evidence="1">
    <location>
        <begin position="277"/>
        <end position="373"/>
    </location>
</feature>
<dbReference type="AlphaFoldDB" id="A0A5M8PYF4"/>
<gene>
    <name evidence="2" type="ORF">FRX48_02456</name>
</gene>
<feature type="compositionally biased region" description="Basic and acidic residues" evidence="1">
    <location>
        <begin position="14"/>
        <end position="29"/>
    </location>
</feature>
<protein>
    <recommendedName>
        <fullName evidence="4">RRM domain-containing protein</fullName>
    </recommendedName>
</protein>
<feature type="compositionally biased region" description="Polar residues" evidence="1">
    <location>
        <begin position="361"/>
        <end position="373"/>
    </location>
</feature>
<proteinExistence type="predicted"/>
<reference evidence="2 3" key="1">
    <citation type="submission" date="2019-09" db="EMBL/GenBank/DDBJ databases">
        <title>The hologenome of the rock-dwelling lichen Lasallia pustulata.</title>
        <authorList>
            <person name="Greshake Tzovaras B."/>
            <person name="Segers F."/>
            <person name="Bicker A."/>
            <person name="Dal Grande F."/>
            <person name="Otte J."/>
            <person name="Hankeln T."/>
            <person name="Schmitt I."/>
            <person name="Ebersberger I."/>
        </authorList>
    </citation>
    <scope>NUCLEOTIDE SEQUENCE [LARGE SCALE GENOMIC DNA]</scope>
    <source>
        <strain evidence="2">A1-1</strain>
    </source>
</reference>
<feature type="compositionally biased region" description="Basic and acidic residues" evidence="1">
    <location>
        <begin position="587"/>
        <end position="598"/>
    </location>
</feature>
<sequence>MAARKGPVNVDDQENIKRFLEQAMRRHYEAAFTPSRPSNTSTTSSNTVPSASPSISQRASTTPQHTATEGQDLSEATTSTLDIFSPKVNKPQEQLAMLPPPASTTPSPTPISNQPPATPTINVNKTMQRSRGVSLNAGSDDALTPHQLPQWMEENSPPSHHSPTRTARPQTLVNKFLQSPQMSGLQAPPPTPESGPVFQPEITNIIHSAFDELHNSHPPALTLGDSKYAPRRKSLLCQTRSDIQHSFDGEGYTRFITPNRELSSDGRRKRDEGFEDMNSQLNSSQGKFITTASATAGGDGKDKEESLQLRSSTNARPPPHLRPNNHSTSVNEDGNKNDPTPNKLMSPSAPGIAEGPPPADLSQTAYRFGSSSEHDQVQQIGKLQALNVGYESTRTAKLTSPEGTAISLRLNTSANINSTGGDWVPPHLRLPEKGPLPNPEPLDRRSYQLEGARSIVQNHGEASSHQSQKREDRFLLAKTMKTSEPVSHNHENLPQLHSRKPAIVFTGQMHNVVPGLEAPGTSSLNSDGYNPWQPGQPKSGFLAAPLTPTEQATYTPADSSAGSRTPPHLRPREKFDGSSPRLSSDNPHVESAHSDKASKHAGPLSSNPFTTTAATASSVITRGASRVPPTVAAVDSSLSALAAQFTPTSSTKLPMSINTAYPLPAQENLFSRTISTPQSAVETGVITPSSMIFSAVSPATAAAAGILAAMREANERPNLEDVLFFKSWPKSDDERRPAARIRKVIITNLPPQSTANFVQSLVFGGPIEQINMAATSASVVFVDADDTKKYYDATANGLVYKKEGDKEHFVFVELAKDVDVVGGLLQEMIDKSVTRCVKAIGVDKDWGMPALWKMAERKGRKVENILGGVNDGGARTVTFRFCNMLDARAFIGVLQRDEEWEHCNIVFAADPCEQATGVHFD</sequence>
<feature type="region of interest" description="Disordered" evidence="1">
    <location>
        <begin position="96"/>
        <end position="122"/>
    </location>
</feature>
<feature type="region of interest" description="Disordered" evidence="1">
    <location>
        <begin position="514"/>
        <end position="609"/>
    </location>
</feature>
<feature type="compositionally biased region" description="Pro residues" evidence="1">
    <location>
        <begin position="98"/>
        <end position="109"/>
    </location>
</feature>
<feature type="compositionally biased region" description="Polar residues" evidence="1">
    <location>
        <begin position="156"/>
        <end position="167"/>
    </location>
</feature>
<feature type="region of interest" description="Disordered" evidence="1">
    <location>
        <begin position="135"/>
        <end position="167"/>
    </location>
</feature>
<evidence type="ECO:0000256" key="1">
    <source>
        <dbReference type="SAM" id="MobiDB-lite"/>
    </source>
</evidence>
<feature type="compositionally biased region" description="Polar residues" evidence="1">
    <location>
        <begin position="57"/>
        <end position="77"/>
    </location>
</feature>
<evidence type="ECO:0000313" key="3">
    <source>
        <dbReference type="Proteomes" id="UP000324767"/>
    </source>
</evidence>
<organism evidence="2 3">
    <name type="scientific">Lasallia pustulata</name>
    <dbReference type="NCBI Taxonomy" id="136370"/>
    <lineage>
        <taxon>Eukaryota</taxon>
        <taxon>Fungi</taxon>
        <taxon>Dikarya</taxon>
        <taxon>Ascomycota</taxon>
        <taxon>Pezizomycotina</taxon>
        <taxon>Lecanoromycetes</taxon>
        <taxon>OSLEUM clade</taxon>
        <taxon>Umbilicariomycetidae</taxon>
        <taxon>Umbilicariales</taxon>
        <taxon>Umbilicariaceae</taxon>
        <taxon>Lasallia</taxon>
    </lineage>
</organism>
<evidence type="ECO:0000313" key="2">
    <source>
        <dbReference type="EMBL" id="KAA6414094.1"/>
    </source>
</evidence>
<feature type="region of interest" description="Disordered" evidence="1">
    <location>
        <begin position="1"/>
        <end position="77"/>
    </location>
</feature>
<evidence type="ECO:0008006" key="4">
    <source>
        <dbReference type="Google" id="ProtNLM"/>
    </source>
</evidence>
<name>A0A5M8PYF4_9LECA</name>
<feature type="compositionally biased region" description="Polar residues" evidence="1">
    <location>
        <begin position="277"/>
        <end position="294"/>
    </location>
</feature>
<dbReference type="EMBL" id="VXIT01000003">
    <property type="protein sequence ID" value="KAA6414094.1"/>
    <property type="molecule type" value="Genomic_DNA"/>
</dbReference>
<feature type="compositionally biased region" description="Polar residues" evidence="1">
    <location>
        <begin position="548"/>
        <end position="563"/>
    </location>
</feature>
<comment type="caution">
    <text evidence="2">The sequence shown here is derived from an EMBL/GenBank/DDBJ whole genome shotgun (WGS) entry which is preliminary data.</text>
</comment>
<feature type="compositionally biased region" description="Low complexity" evidence="1">
    <location>
        <begin position="33"/>
        <end position="56"/>
    </location>
</feature>